<dbReference type="InterPro" id="IPR050422">
    <property type="entry name" value="X-Pro_aminopeptidase_P"/>
</dbReference>
<dbReference type="Pfam" id="PF01321">
    <property type="entry name" value="Creatinase_N"/>
    <property type="match status" value="1"/>
</dbReference>
<evidence type="ECO:0000256" key="1">
    <source>
        <dbReference type="ARBA" id="ARBA00008766"/>
    </source>
</evidence>
<dbReference type="FunFam" id="3.90.230.10:FF:000009">
    <property type="entry name" value="xaa-Pro aminopeptidase 2"/>
    <property type="match status" value="1"/>
</dbReference>
<dbReference type="Pfam" id="PF16189">
    <property type="entry name" value="Creatinase_N_2"/>
    <property type="match status" value="1"/>
</dbReference>
<dbReference type="EMBL" id="MZGT01000010">
    <property type="protein sequence ID" value="OPJ64945.1"/>
    <property type="molecule type" value="Genomic_DNA"/>
</dbReference>
<keyword evidence="8" id="KW-1185">Reference proteome</keyword>
<dbReference type="AlphaFoldDB" id="A0A1V4IYU0"/>
<dbReference type="STRING" id="225345.CLCHR_09700"/>
<dbReference type="GO" id="GO:0046872">
    <property type="term" value="F:metal ion binding"/>
    <property type="evidence" value="ECO:0007669"/>
    <property type="project" value="UniProtKB-KW"/>
</dbReference>
<feature type="domain" description="Peptidase M24" evidence="4">
    <location>
        <begin position="308"/>
        <end position="521"/>
    </location>
</feature>
<comment type="caution">
    <text evidence="7">The sequence shown here is derived from an EMBL/GenBank/DDBJ whole genome shotgun (WGS) entry which is preliminary data.</text>
</comment>
<dbReference type="InterPro" id="IPR000994">
    <property type="entry name" value="Pept_M24"/>
</dbReference>
<name>A0A1V4IYU0_9CLOT</name>
<dbReference type="PANTHER" id="PTHR43763">
    <property type="entry name" value="XAA-PRO AMINOPEPTIDASE 1"/>
    <property type="match status" value="1"/>
</dbReference>
<dbReference type="InterPro" id="IPR036005">
    <property type="entry name" value="Creatinase/aminopeptidase-like"/>
</dbReference>
<evidence type="ECO:0000313" key="8">
    <source>
        <dbReference type="Proteomes" id="UP000191056"/>
    </source>
</evidence>
<evidence type="ECO:0000256" key="2">
    <source>
        <dbReference type="ARBA" id="ARBA00022723"/>
    </source>
</evidence>
<dbReference type="OrthoDB" id="9806388at2"/>
<dbReference type="SUPFAM" id="SSF55920">
    <property type="entry name" value="Creatinase/aminopeptidase"/>
    <property type="match status" value="1"/>
</dbReference>
<dbReference type="RefSeq" id="WP_079438559.1">
    <property type="nucleotide sequence ID" value="NZ_MZGT01000010.1"/>
</dbReference>
<dbReference type="Gene3D" id="3.90.230.10">
    <property type="entry name" value="Creatinase/methionine aminopeptidase superfamily"/>
    <property type="match status" value="1"/>
</dbReference>
<feature type="domain" description="Peptidase M24 C-terminal" evidence="6">
    <location>
        <begin position="531"/>
        <end position="591"/>
    </location>
</feature>
<evidence type="ECO:0000313" key="7">
    <source>
        <dbReference type="EMBL" id="OPJ64945.1"/>
    </source>
</evidence>
<dbReference type="CDD" id="cd01085">
    <property type="entry name" value="APP"/>
    <property type="match status" value="1"/>
</dbReference>
<dbReference type="GO" id="GO:0070006">
    <property type="term" value="F:metalloaminopeptidase activity"/>
    <property type="evidence" value="ECO:0007669"/>
    <property type="project" value="InterPro"/>
</dbReference>
<evidence type="ECO:0000259" key="5">
    <source>
        <dbReference type="Pfam" id="PF01321"/>
    </source>
</evidence>
<evidence type="ECO:0000259" key="4">
    <source>
        <dbReference type="Pfam" id="PF00557"/>
    </source>
</evidence>
<dbReference type="Pfam" id="PF00557">
    <property type="entry name" value="Peptidase_M24"/>
    <property type="match status" value="1"/>
</dbReference>
<dbReference type="InterPro" id="IPR032416">
    <property type="entry name" value="Peptidase_M24_C"/>
</dbReference>
<proteinExistence type="inferred from homology"/>
<dbReference type="FunFam" id="3.40.350.10:FF:000003">
    <property type="entry name" value="Xaa-pro aminopeptidase P"/>
    <property type="match status" value="1"/>
</dbReference>
<feature type="domain" description="Creatinase N-terminal" evidence="5">
    <location>
        <begin position="7"/>
        <end position="126"/>
    </location>
</feature>
<gene>
    <name evidence="7" type="ORF">CLCHR_09700</name>
</gene>
<dbReference type="PANTHER" id="PTHR43763:SF6">
    <property type="entry name" value="XAA-PRO AMINOPEPTIDASE 1"/>
    <property type="match status" value="1"/>
</dbReference>
<dbReference type="InterPro" id="IPR029149">
    <property type="entry name" value="Creatin/AminoP/Spt16_N"/>
</dbReference>
<accession>A0A1V4IYU0</accession>
<evidence type="ECO:0000256" key="3">
    <source>
        <dbReference type="ARBA" id="ARBA00022801"/>
    </source>
</evidence>
<dbReference type="EC" id="3.4.-.-" evidence="7"/>
<protein>
    <submittedName>
        <fullName evidence="7">Putative peptidase</fullName>
        <ecNumber evidence="7">3.4.-.-</ecNumber>
    </submittedName>
</protein>
<dbReference type="Proteomes" id="UP000191056">
    <property type="component" value="Unassembled WGS sequence"/>
</dbReference>
<keyword evidence="3 7" id="KW-0378">Hydrolase</keyword>
<keyword evidence="2" id="KW-0479">Metal-binding</keyword>
<sequence>MKVSEKIQKLRELMKKEKIDYYIVPSGDFHQSEYVAECFKSRAYITGFTGSAGTAIIGREKAILWTDGRYFIQANEQLKDSGVELFKIGIPGWPTLEEWLIDNMAEGQTLSFDGRVVSVNQYKEILRIKENKNINIVMDKDLIDQIWIDKPKMPKEMIFLHDIKYCGKSAGEKIQEVRNEMKKLGGKSYIIASLDDIAWLYNIRGNDVKYTPVVLAYALIDEKEAVLYTNEEKVSGIDKEKLSSEGIEIKSYEDVFKDIKEIKDSVILDSDKVSAYIYEQIRDDVKKIEELNISTRLKAIKNNTEVKSIKNCQLRDGVAMVKFIKWIKENVDKETITELTLADKLCEIRSQGDLFIEESFGTISGYKEHAAMMHYSATEESAYKLEKEGILLVDSGGQYFDGTTDITRSIILGQISEEEKRDFTLVLKAHINLMKARFLKGTTGSNIDILSRRVLWEEGIDYKCGTGHGVGFCLSVHEGPQTIRPIPNKIALEPGMILTNEPGIYREGKHGIRTENIMLVIEAEKNDEFGEFYKFETLSYCPIDIEGIDAELLTRDEREWLNNYHKETYEKLSPLLNDDEKQFLKEVTREI</sequence>
<dbReference type="Gene3D" id="3.40.350.10">
    <property type="entry name" value="Creatinase/prolidase N-terminal domain"/>
    <property type="match status" value="2"/>
</dbReference>
<dbReference type="SUPFAM" id="SSF53092">
    <property type="entry name" value="Creatinase/prolidase N-terminal domain"/>
    <property type="match status" value="1"/>
</dbReference>
<organism evidence="7 8">
    <name type="scientific">Clostridium chromiireducens</name>
    <dbReference type="NCBI Taxonomy" id="225345"/>
    <lineage>
        <taxon>Bacteria</taxon>
        <taxon>Bacillati</taxon>
        <taxon>Bacillota</taxon>
        <taxon>Clostridia</taxon>
        <taxon>Eubacteriales</taxon>
        <taxon>Clostridiaceae</taxon>
        <taxon>Clostridium</taxon>
    </lineage>
</organism>
<dbReference type="GO" id="GO:0005737">
    <property type="term" value="C:cytoplasm"/>
    <property type="evidence" value="ECO:0007669"/>
    <property type="project" value="UniProtKB-ARBA"/>
</dbReference>
<dbReference type="InterPro" id="IPR033740">
    <property type="entry name" value="Pept_M24B"/>
</dbReference>
<dbReference type="Pfam" id="PF16188">
    <property type="entry name" value="Peptidase_M24_C"/>
    <property type="match status" value="1"/>
</dbReference>
<reference evidence="7 8" key="1">
    <citation type="submission" date="2017-03" db="EMBL/GenBank/DDBJ databases">
        <title>Genome sequence of Clostridium chromiireducens DSM 23318.</title>
        <authorList>
            <person name="Poehlein A."/>
            <person name="Daniel R."/>
        </authorList>
    </citation>
    <scope>NUCLEOTIDE SEQUENCE [LARGE SCALE GENOMIC DNA]</scope>
    <source>
        <strain evidence="7 8">DSM 23318</strain>
    </source>
</reference>
<comment type="similarity">
    <text evidence="1">Belongs to the peptidase M24B family.</text>
</comment>
<dbReference type="InterPro" id="IPR000587">
    <property type="entry name" value="Creatinase_N"/>
</dbReference>
<evidence type="ECO:0000259" key="6">
    <source>
        <dbReference type="Pfam" id="PF16188"/>
    </source>
</evidence>